<evidence type="ECO:0000313" key="2">
    <source>
        <dbReference type="EMBL" id="MCQ4839258.1"/>
    </source>
</evidence>
<dbReference type="GO" id="GO:0003743">
    <property type="term" value="F:translation initiation factor activity"/>
    <property type="evidence" value="ECO:0007669"/>
    <property type="project" value="UniProtKB-KW"/>
</dbReference>
<keyword evidence="2" id="KW-0396">Initiation factor</keyword>
<organism evidence="2 3">
    <name type="scientific">Neglectibacter timonensis</name>
    <dbReference type="NCBI Taxonomy" id="1776382"/>
    <lineage>
        <taxon>Bacteria</taxon>
        <taxon>Bacillati</taxon>
        <taxon>Bacillota</taxon>
        <taxon>Clostridia</taxon>
        <taxon>Eubacteriales</taxon>
        <taxon>Oscillospiraceae</taxon>
        <taxon>Neglectibacter</taxon>
    </lineage>
</organism>
<dbReference type="InterPro" id="IPR016032">
    <property type="entry name" value="Sig_transdc_resp-reg_C-effctor"/>
</dbReference>
<dbReference type="SUPFAM" id="SSF46894">
    <property type="entry name" value="C-terminal effector domain of the bipartite response regulators"/>
    <property type="match status" value="1"/>
</dbReference>
<comment type="caution">
    <text evidence="2">The sequence shown here is derived from an EMBL/GenBank/DDBJ whole genome shotgun (WGS) entry which is preliminary data.</text>
</comment>
<evidence type="ECO:0000313" key="3">
    <source>
        <dbReference type="Proteomes" id="UP001524473"/>
    </source>
</evidence>
<feature type="domain" description="Sporulation initiation factor Spo0A C-terminal" evidence="1">
    <location>
        <begin position="15"/>
        <end position="93"/>
    </location>
</feature>
<dbReference type="GeneID" id="90531072"/>
<gene>
    <name evidence="2" type="ORF">NE695_04935</name>
</gene>
<dbReference type="EMBL" id="JANFZH010000008">
    <property type="protein sequence ID" value="MCQ4839258.1"/>
    <property type="molecule type" value="Genomic_DNA"/>
</dbReference>
<dbReference type="InterPro" id="IPR036388">
    <property type="entry name" value="WH-like_DNA-bd_sf"/>
</dbReference>
<proteinExistence type="predicted"/>
<keyword evidence="3" id="KW-1185">Reference proteome</keyword>
<dbReference type="RefSeq" id="WP_187127658.1">
    <property type="nucleotide sequence ID" value="NZ_CABKVV010000009.1"/>
</dbReference>
<dbReference type="Gene3D" id="1.10.10.10">
    <property type="entry name" value="Winged helix-like DNA-binding domain superfamily/Winged helix DNA-binding domain"/>
    <property type="match status" value="1"/>
</dbReference>
<sequence>MTNSTGTAGGLLDRVAKHRTRIGYGYLETAVELVIRKGVFPAKGLMKLYGEIAEREKKSARTVSRDIARAVEDLWECGDVKLLQKLLDRQMISGTSPGETIFLLANYLSGGKIRLK</sequence>
<reference evidence="2 3" key="1">
    <citation type="submission" date="2022-06" db="EMBL/GenBank/DDBJ databases">
        <title>Isolation of gut microbiota from human fecal samples.</title>
        <authorList>
            <person name="Pamer E.G."/>
            <person name="Barat B."/>
            <person name="Waligurski E."/>
            <person name="Medina S."/>
            <person name="Paddock L."/>
            <person name="Mostad J."/>
        </authorList>
    </citation>
    <scope>NUCLEOTIDE SEQUENCE [LARGE SCALE GENOMIC DNA]</scope>
    <source>
        <strain evidence="2 3">DFI.9.73</strain>
    </source>
</reference>
<name>A0ABT1RX52_9FIRM</name>
<dbReference type="InterPro" id="IPR014879">
    <property type="entry name" value="Spo0A_C"/>
</dbReference>
<accession>A0ABT1RX52</accession>
<dbReference type="Pfam" id="PF08769">
    <property type="entry name" value="Spo0A_C"/>
    <property type="match status" value="1"/>
</dbReference>
<dbReference type="Proteomes" id="UP001524473">
    <property type="component" value="Unassembled WGS sequence"/>
</dbReference>
<protein>
    <submittedName>
        <fullName evidence="2">Sporulation initiation factor Spo0A C-terminal domain-containing protein</fullName>
    </submittedName>
</protein>
<evidence type="ECO:0000259" key="1">
    <source>
        <dbReference type="Pfam" id="PF08769"/>
    </source>
</evidence>
<keyword evidence="2" id="KW-0648">Protein biosynthesis</keyword>